<feature type="region of interest" description="Disordered" evidence="1">
    <location>
        <begin position="1"/>
        <end position="109"/>
    </location>
</feature>
<dbReference type="PATRIC" id="fig|100226.15.peg.459"/>
<dbReference type="EMBL" id="AL939105">
    <property type="protein sequence ID" value="CAD55443.1"/>
    <property type="molecule type" value="Genomic_DNA"/>
</dbReference>
<gene>
    <name evidence="2" type="ordered locus">SCO0480</name>
    <name evidence="2" type="ORF">SCF76.20</name>
    <name evidence="2" type="ORF">SCF80.01</name>
</gene>
<proteinExistence type="predicted"/>
<feature type="compositionally biased region" description="Low complexity" evidence="1">
    <location>
        <begin position="86"/>
        <end position="99"/>
    </location>
</feature>
<reference evidence="2 3" key="2">
    <citation type="journal article" date="2002" name="Nature">
        <title>Complete genome sequence of the model actinomycete Streptomyces coelicolor A3(2).</title>
        <authorList>
            <person name="Bentley S.D."/>
            <person name="Chater K.F."/>
            <person name="Cerdeno-Tarraga A.M."/>
            <person name="Challis G.L."/>
            <person name="Thomson N.R."/>
            <person name="James K.D."/>
            <person name="Harris D.E."/>
            <person name="Quail M.A."/>
            <person name="Kieser H."/>
            <person name="Harper D."/>
            <person name="Bateman A."/>
            <person name="Brown S."/>
            <person name="Chandra G."/>
            <person name="Chen C.W."/>
            <person name="Collins M."/>
            <person name="Cronin A."/>
            <person name="Fraser A."/>
            <person name="Goble A."/>
            <person name="Hidalgo J."/>
            <person name="Hornsby T."/>
            <person name="Howarth S."/>
            <person name="Huang C.H."/>
            <person name="Kieser T."/>
            <person name="Larke L."/>
            <person name="Murphy L."/>
            <person name="Oliver K."/>
            <person name="O'Neil S."/>
            <person name="Rabbinowitsch E."/>
            <person name="Rajandream M.A."/>
            <person name="Rutherford K."/>
            <person name="Rutter S."/>
            <person name="Seeger K."/>
            <person name="Saunders D."/>
            <person name="Sharp S."/>
            <person name="Squares R."/>
            <person name="Squares S."/>
            <person name="Taylor K."/>
            <person name="Warren T."/>
            <person name="Wietzorrek A."/>
            <person name="Woodward J."/>
            <person name="Barrell B.G."/>
            <person name="Parkhill J."/>
            <person name="Hopwood D.A."/>
        </authorList>
    </citation>
    <scope>NUCLEOTIDE SEQUENCE [LARGE SCALE GENOMIC DNA]</scope>
    <source>
        <strain evidence="3">ATCC BAA-471 / A3(2) / M145</strain>
    </source>
</reference>
<evidence type="ECO:0000256" key="1">
    <source>
        <dbReference type="SAM" id="MobiDB-lite"/>
    </source>
</evidence>
<dbReference type="PaxDb" id="100226-SCO0480"/>
<dbReference type="EMBL" id="AL645882">
    <property type="protein sequence ID" value="CAD55443.1"/>
    <property type="molecule type" value="Genomic_DNA"/>
</dbReference>
<dbReference type="InParanoid" id="Q8CK56"/>
<feature type="compositionally biased region" description="Pro residues" evidence="1">
    <location>
        <begin position="17"/>
        <end position="27"/>
    </location>
</feature>
<dbReference type="eggNOG" id="COG4188">
    <property type="taxonomic scope" value="Bacteria"/>
</dbReference>
<dbReference type="STRING" id="100226.gene:17758063"/>
<dbReference type="KEGG" id="sco:SCO0480"/>
<evidence type="ECO:0000313" key="2">
    <source>
        <dbReference type="EMBL" id="CAD55443.1"/>
    </source>
</evidence>
<keyword evidence="3" id="KW-1185">Reference proteome</keyword>
<sequence length="210" mass="22108">MQGNGRSFPGLRSTGPPDLPTSRPPGLPASGPTTPGDPGRGAGLLQEVPQEIPARQGRPVRRFPVAPVMTESGRPRVPTGSAMRPSTRSRSMDNRSSSSGVARPPAAYGTSPTMVLLYRPGAAWTADPYVLSPGRRSPLTLFAAEHFLGGISGYEAAETTDENPAAHVAVVRRVPLAHLRHTLGVDSTDWTAARRTLAGTAHPLGRLEAE</sequence>
<accession>Q8CK56</accession>
<dbReference type="AlphaFoldDB" id="Q8CK56"/>
<reference evidence="2 3" key="1">
    <citation type="journal article" date="1996" name="Mol. Microbiol.">
        <title>A set of ordered cosmids and a detailed genetic and physical map for the 8 Mb Streptomyces coelicolor A3(2) chromosome.</title>
        <authorList>
            <person name="Redenbach M."/>
            <person name="Kieser H.M."/>
            <person name="Denapaite D."/>
            <person name="Eichner A."/>
            <person name="Cullum J."/>
            <person name="Kinashi H."/>
            <person name="Hopwood D.A."/>
        </authorList>
    </citation>
    <scope>NUCLEOTIDE SEQUENCE [LARGE SCALE GENOMIC DNA]</scope>
    <source>
        <strain evidence="3">ATCC BAA-471 / A3(2) / M145</strain>
    </source>
</reference>
<organism evidence="2 3">
    <name type="scientific">Streptomyces coelicolor (strain ATCC BAA-471 / A3(2) / M145)</name>
    <dbReference type="NCBI Taxonomy" id="100226"/>
    <lineage>
        <taxon>Bacteria</taxon>
        <taxon>Bacillati</taxon>
        <taxon>Actinomycetota</taxon>
        <taxon>Actinomycetes</taxon>
        <taxon>Kitasatosporales</taxon>
        <taxon>Streptomycetaceae</taxon>
        <taxon>Streptomyces</taxon>
        <taxon>Streptomyces albidoflavus group</taxon>
    </lineage>
</organism>
<evidence type="ECO:0000313" key="3">
    <source>
        <dbReference type="Proteomes" id="UP000001973"/>
    </source>
</evidence>
<dbReference type="Proteomes" id="UP000001973">
    <property type="component" value="Chromosome"/>
</dbReference>
<protein>
    <submittedName>
        <fullName evidence="2">Uncharacterized protein</fullName>
    </submittedName>
</protein>
<dbReference type="HOGENOM" id="CLU_1309501_0_0_11"/>
<name>Q8CK56_STRCO</name>